<keyword evidence="2" id="KW-1185">Reference proteome</keyword>
<reference evidence="3 4" key="1">
    <citation type="submission" date="2025-05" db="UniProtKB">
        <authorList>
            <consortium name="RefSeq"/>
        </authorList>
    </citation>
    <scope>IDENTIFICATION</scope>
</reference>
<feature type="compositionally biased region" description="Polar residues" evidence="1">
    <location>
        <begin position="59"/>
        <end position="78"/>
    </location>
</feature>
<feature type="region of interest" description="Disordered" evidence="1">
    <location>
        <begin position="33"/>
        <end position="304"/>
    </location>
</feature>
<feature type="compositionally biased region" description="Basic and acidic residues" evidence="1">
    <location>
        <begin position="250"/>
        <end position="260"/>
    </location>
</feature>
<feature type="compositionally biased region" description="Basic and acidic residues" evidence="1">
    <location>
        <begin position="226"/>
        <end position="238"/>
    </location>
</feature>
<dbReference type="GeneID" id="101856513"/>
<evidence type="ECO:0000313" key="4">
    <source>
        <dbReference type="RefSeq" id="XP_012938380.1"/>
    </source>
</evidence>
<protein>
    <submittedName>
        <fullName evidence="3 4">Uncharacterized protein LOC101856513</fullName>
    </submittedName>
</protein>
<sequence length="304" mass="33316">MVRARLAIMQFKRQRLPKAPSQEELARRRNLGIWSYNGGTSIGPLQPGKASPRKKQKRGSNQASTNGNNRETGDSEPNTMRIEEATEEESTTDPEKGGDLRKEPTKNADGDKSKNTGSRRPPPLTQLELVSEVNKAPVVKFEEKSQGKKFSIDSSRSTMSSNLDDVTLKNSKSEPSLDDNANSIDMSRPSSQGTESVSPTNMERESKRPGSSRKLFTHVTPNVHLSRNDSSRFSKDSSDLNSVKSLGNEKVTRISTDNRPKSSATKTLHGKTVKSSITGSVTERNSRHSAPNPKSVKPITGVKT</sequence>
<feature type="compositionally biased region" description="Basic and acidic residues" evidence="1">
    <location>
        <begin position="93"/>
        <end position="114"/>
    </location>
</feature>
<evidence type="ECO:0000313" key="3">
    <source>
        <dbReference type="RefSeq" id="XP_005099083.1"/>
    </source>
</evidence>
<dbReference type="Proteomes" id="UP000694888">
    <property type="component" value="Unplaced"/>
</dbReference>
<name>A0ABM1A0J9_APLCA</name>
<feature type="compositionally biased region" description="Polar residues" evidence="1">
    <location>
        <begin position="273"/>
        <end position="283"/>
    </location>
</feature>
<evidence type="ECO:0000313" key="2">
    <source>
        <dbReference type="Proteomes" id="UP000694888"/>
    </source>
</evidence>
<evidence type="ECO:0000256" key="1">
    <source>
        <dbReference type="SAM" id="MobiDB-lite"/>
    </source>
</evidence>
<accession>A0ABM1A0J9</accession>
<gene>
    <name evidence="3 4" type="primary">LOC101856513</name>
</gene>
<feature type="compositionally biased region" description="Polar residues" evidence="1">
    <location>
        <begin position="152"/>
        <end position="201"/>
    </location>
</feature>
<organism evidence="2 4">
    <name type="scientific">Aplysia californica</name>
    <name type="common">California sea hare</name>
    <dbReference type="NCBI Taxonomy" id="6500"/>
    <lineage>
        <taxon>Eukaryota</taxon>
        <taxon>Metazoa</taxon>
        <taxon>Spiralia</taxon>
        <taxon>Lophotrochozoa</taxon>
        <taxon>Mollusca</taxon>
        <taxon>Gastropoda</taxon>
        <taxon>Heterobranchia</taxon>
        <taxon>Euthyneura</taxon>
        <taxon>Tectipleura</taxon>
        <taxon>Aplysiida</taxon>
        <taxon>Aplysioidea</taxon>
        <taxon>Aplysiidae</taxon>
        <taxon>Aplysia</taxon>
    </lineage>
</organism>
<dbReference type="RefSeq" id="XP_012938380.1">
    <property type="nucleotide sequence ID" value="XM_013082926.2"/>
</dbReference>
<dbReference type="RefSeq" id="XP_005099083.1">
    <property type="nucleotide sequence ID" value="XM_005099026.3"/>
</dbReference>
<proteinExistence type="predicted"/>